<feature type="domain" description="Azaphilone pigments biosynthesis cluster protein L N-terminal" evidence="2">
    <location>
        <begin position="2"/>
        <end position="219"/>
    </location>
</feature>
<accession>A0ABR4PVT7</accession>
<reference evidence="3 4" key="1">
    <citation type="submission" date="2024-06" db="EMBL/GenBank/DDBJ databases">
        <title>Complete genome of Phlyctema vagabunda strain 19-DSS-EL-015.</title>
        <authorList>
            <person name="Fiorenzani C."/>
        </authorList>
    </citation>
    <scope>NUCLEOTIDE SEQUENCE [LARGE SCALE GENOMIC DNA]</scope>
    <source>
        <strain evidence="3 4">19-DSS-EL-015</strain>
    </source>
</reference>
<comment type="caution">
    <text evidence="3">The sequence shown here is derived from an EMBL/GenBank/DDBJ whole genome shotgun (WGS) entry which is preliminary data.</text>
</comment>
<dbReference type="EMBL" id="JBFCZG010000001">
    <property type="protein sequence ID" value="KAL3427465.1"/>
    <property type="molecule type" value="Genomic_DNA"/>
</dbReference>
<evidence type="ECO:0000313" key="3">
    <source>
        <dbReference type="EMBL" id="KAL3427465.1"/>
    </source>
</evidence>
<gene>
    <name evidence="3" type="ORF">PVAG01_00974</name>
</gene>
<evidence type="ECO:0000313" key="4">
    <source>
        <dbReference type="Proteomes" id="UP001629113"/>
    </source>
</evidence>
<dbReference type="InterPro" id="IPR031348">
    <property type="entry name" value="PigL_N"/>
</dbReference>
<sequence>MADPLGVTASVVGITTAALQSAQFLVKTIDNIKDAPGTIKDLNADLRVVESVLQELNANMQDDSLQIIRNSQIGPAVENCDRACKAFQSQVERWMKHSKKDKIFWISRWKIGLFGPDRIKNFKGQLNDCKSTLTIALSTATLLVEASQKDLAKEQKDCILEANEADLEQELTRAGKEMVEIEQSLQRFTVGGSTERDEESEQSKKELLQELERQQAASAILRNICEEALSRTVYQRTGQIIKGIKATNDGVALAGFINVSGKELNVSQDISDRLLIPTAYKECGDNLVRAASLLLNIVEDFLDMQEAEVPTRVSILY</sequence>
<evidence type="ECO:0000259" key="2">
    <source>
        <dbReference type="Pfam" id="PF17111"/>
    </source>
</evidence>
<name>A0ABR4PVT7_9HELO</name>
<evidence type="ECO:0000256" key="1">
    <source>
        <dbReference type="SAM" id="Coils"/>
    </source>
</evidence>
<feature type="coiled-coil region" evidence="1">
    <location>
        <begin position="164"/>
        <end position="224"/>
    </location>
</feature>
<keyword evidence="4" id="KW-1185">Reference proteome</keyword>
<protein>
    <recommendedName>
        <fullName evidence="2">Azaphilone pigments biosynthesis cluster protein L N-terminal domain-containing protein</fullName>
    </recommendedName>
</protein>
<dbReference type="Proteomes" id="UP001629113">
    <property type="component" value="Unassembled WGS sequence"/>
</dbReference>
<dbReference type="Pfam" id="PF17111">
    <property type="entry name" value="PigL_N"/>
    <property type="match status" value="1"/>
</dbReference>
<proteinExistence type="predicted"/>
<organism evidence="3 4">
    <name type="scientific">Phlyctema vagabunda</name>
    <dbReference type="NCBI Taxonomy" id="108571"/>
    <lineage>
        <taxon>Eukaryota</taxon>
        <taxon>Fungi</taxon>
        <taxon>Dikarya</taxon>
        <taxon>Ascomycota</taxon>
        <taxon>Pezizomycotina</taxon>
        <taxon>Leotiomycetes</taxon>
        <taxon>Helotiales</taxon>
        <taxon>Dermateaceae</taxon>
        <taxon>Phlyctema</taxon>
    </lineage>
</organism>
<keyword evidence="1" id="KW-0175">Coiled coil</keyword>